<evidence type="ECO:0000313" key="2">
    <source>
        <dbReference type="EMBL" id="EEH44105.2"/>
    </source>
</evidence>
<reference evidence="2 3" key="1">
    <citation type="journal article" date="2011" name="PLoS Genet.">
        <title>Comparative genomic analysis of human fungal pathogens causing paracoccidioidomycosis.</title>
        <authorList>
            <person name="Desjardins C.A."/>
            <person name="Champion M.D."/>
            <person name="Holder J.W."/>
            <person name="Muszewska A."/>
            <person name="Goldberg J."/>
            <person name="Bailao A.M."/>
            <person name="Brigido M.M."/>
            <person name="Ferreira M.E."/>
            <person name="Garcia A.M."/>
            <person name="Grynberg M."/>
            <person name="Gujja S."/>
            <person name="Heiman D.I."/>
            <person name="Henn M.R."/>
            <person name="Kodira C.D."/>
            <person name="Leon-Narvaez H."/>
            <person name="Longo L.V."/>
            <person name="Ma L.J."/>
            <person name="Malavazi I."/>
            <person name="Matsuo A.L."/>
            <person name="Morais F.V."/>
            <person name="Pereira M."/>
            <person name="Rodriguez-Brito S."/>
            <person name="Sakthikumar S."/>
            <person name="Salem-Izacc S.M."/>
            <person name="Sykes S.M."/>
            <person name="Teixeira M.M."/>
            <person name="Vallejo M.C."/>
            <person name="Walter M.E."/>
            <person name="Yandava C."/>
            <person name="Young S."/>
            <person name="Zeng Q."/>
            <person name="Zucker J."/>
            <person name="Felipe M.S."/>
            <person name="Goldman G.H."/>
            <person name="Haas B.J."/>
            <person name="McEwen J.G."/>
            <person name="Nino-Vega G."/>
            <person name="Puccia R."/>
            <person name="San-Blas G."/>
            <person name="Soares C.M."/>
            <person name="Birren B.W."/>
            <person name="Cuomo C.A."/>
        </authorList>
    </citation>
    <scope>NUCLEOTIDE SEQUENCE [LARGE SCALE GENOMIC DNA]</scope>
    <source>
        <strain evidence="2 3">Pb18</strain>
    </source>
</reference>
<dbReference type="InParanoid" id="C1G0K4"/>
<dbReference type="AlphaFoldDB" id="C1G0K4"/>
<dbReference type="VEuPathDB" id="FungiDB:PADG_00394"/>
<feature type="compositionally biased region" description="Gly residues" evidence="1">
    <location>
        <begin position="37"/>
        <end position="46"/>
    </location>
</feature>
<sequence>MTRSSWCSSTSSGINESLVKLIPPVIGKLPGATVMQCGGGGGGGGGERLDEVTTER</sequence>
<feature type="region of interest" description="Disordered" evidence="1">
    <location>
        <begin position="37"/>
        <end position="56"/>
    </location>
</feature>
<feature type="compositionally biased region" description="Basic and acidic residues" evidence="1">
    <location>
        <begin position="47"/>
        <end position="56"/>
    </location>
</feature>
<keyword evidence="3" id="KW-1185">Reference proteome</keyword>
<gene>
    <name evidence="2" type="ORF">PADG_00394</name>
</gene>
<accession>C1G0K4</accession>
<organism evidence="2 3">
    <name type="scientific">Paracoccidioides brasiliensis (strain Pb18)</name>
    <dbReference type="NCBI Taxonomy" id="502780"/>
    <lineage>
        <taxon>Eukaryota</taxon>
        <taxon>Fungi</taxon>
        <taxon>Dikarya</taxon>
        <taxon>Ascomycota</taxon>
        <taxon>Pezizomycotina</taxon>
        <taxon>Eurotiomycetes</taxon>
        <taxon>Eurotiomycetidae</taxon>
        <taxon>Onygenales</taxon>
        <taxon>Ajellomycetaceae</taxon>
        <taxon>Paracoccidioides</taxon>
    </lineage>
</organism>
<dbReference type="RefSeq" id="XP_010755807.1">
    <property type="nucleotide sequence ID" value="XM_010757505.1"/>
</dbReference>
<dbReference type="KEGG" id="pbn:PADG_00394"/>
<dbReference type="HOGENOM" id="CLU_3014782_0_0_1"/>
<dbReference type="EMBL" id="KN275957">
    <property type="protein sequence ID" value="EEH44105.2"/>
    <property type="molecule type" value="Genomic_DNA"/>
</dbReference>
<proteinExistence type="predicted"/>
<dbReference type="GeneID" id="22580236"/>
<evidence type="ECO:0000313" key="3">
    <source>
        <dbReference type="Proteomes" id="UP000001628"/>
    </source>
</evidence>
<dbReference type="Proteomes" id="UP000001628">
    <property type="component" value="Unassembled WGS sequence"/>
</dbReference>
<protein>
    <submittedName>
        <fullName evidence="2">Uncharacterized protein</fullName>
    </submittedName>
</protein>
<name>C1G0K4_PARBD</name>
<evidence type="ECO:0000256" key="1">
    <source>
        <dbReference type="SAM" id="MobiDB-lite"/>
    </source>
</evidence>